<keyword evidence="4" id="KW-1185">Reference proteome</keyword>
<dbReference type="Gene3D" id="2.30.110.10">
    <property type="entry name" value="Electron Transport, Fmn-binding Protein, Chain A"/>
    <property type="match status" value="1"/>
</dbReference>
<dbReference type="Proteomes" id="UP000812013">
    <property type="component" value="Unassembled WGS sequence"/>
</dbReference>
<reference evidence="3 4" key="1">
    <citation type="submission" date="2019-12" db="EMBL/GenBank/DDBJ databases">
        <title>Genome sequence of Streptomyces bambusae.</title>
        <authorList>
            <person name="Bansal K."/>
            <person name="Choksket S."/>
            <person name="Korpole S."/>
            <person name="Patil P.B."/>
        </authorList>
    </citation>
    <scope>NUCLEOTIDE SEQUENCE [LARGE SCALE GENOMIC DNA]</scope>
    <source>
        <strain evidence="3 4">SK60</strain>
    </source>
</reference>
<name>A0ABS6ZE37_9ACTN</name>
<evidence type="ECO:0000259" key="2">
    <source>
        <dbReference type="Pfam" id="PF01243"/>
    </source>
</evidence>
<evidence type="ECO:0000313" key="4">
    <source>
        <dbReference type="Proteomes" id="UP000812013"/>
    </source>
</evidence>
<feature type="domain" description="Pyridoxamine 5'-phosphate oxidase N-terminal" evidence="2">
    <location>
        <begin position="22"/>
        <end position="147"/>
    </location>
</feature>
<protein>
    <submittedName>
        <fullName evidence="3">Pyridoxamine 5'-phosphate oxidase family protein</fullName>
    </submittedName>
</protein>
<dbReference type="PANTHER" id="PTHR35176">
    <property type="entry name" value="HEME OXYGENASE HI_0854-RELATED"/>
    <property type="match status" value="1"/>
</dbReference>
<evidence type="ECO:0000313" key="3">
    <source>
        <dbReference type="EMBL" id="MBW5485463.1"/>
    </source>
</evidence>
<dbReference type="RefSeq" id="WP_219670365.1">
    <property type="nucleotide sequence ID" value="NZ_WTFF01000256.1"/>
</dbReference>
<dbReference type="EMBL" id="WTFF01000256">
    <property type="protein sequence ID" value="MBW5485463.1"/>
    <property type="molecule type" value="Genomic_DNA"/>
</dbReference>
<accession>A0ABS6ZE37</accession>
<dbReference type="Pfam" id="PF01243">
    <property type="entry name" value="PNPOx_N"/>
    <property type="match status" value="1"/>
</dbReference>
<dbReference type="InterPro" id="IPR012349">
    <property type="entry name" value="Split_barrel_FMN-bd"/>
</dbReference>
<dbReference type="PANTHER" id="PTHR35176:SF4">
    <property type="entry name" value="PYRIDOXAMINE 5'-PHOSPHATE OXIDASE-RELATED FMN-BINDING"/>
    <property type="match status" value="1"/>
</dbReference>
<proteinExistence type="predicted"/>
<evidence type="ECO:0000256" key="1">
    <source>
        <dbReference type="ARBA" id="ARBA00023002"/>
    </source>
</evidence>
<keyword evidence="1" id="KW-0560">Oxidoreductase</keyword>
<dbReference type="InterPro" id="IPR052019">
    <property type="entry name" value="F420H2_bilvrd_red/Heme_oxyg"/>
</dbReference>
<dbReference type="InterPro" id="IPR011576">
    <property type="entry name" value="Pyridox_Oxase_N"/>
</dbReference>
<gene>
    <name evidence="3" type="ORF">GPJ59_27205</name>
</gene>
<comment type="caution">
    <text evidence="3">The sequence shown here is derived from an EMBL/GenBank/DDBJ whole genome shotgun (WGS) entry which is preliminary data.</text>
</comment>
<dbReference type="SUPFAM" id="SSF50475">
    <property type="entry name" value="FMN-binding split barrel"/>
    <property type="match status" value="1"/>
</dbReference>
<sequence>MPRAELDERYSSSAAEPLPWSEAVTRLADAEVYWLTTVRPDGRPHVTPLIAVWADGALHFCTGPDERKARNLRTNPAVVLTTGRNTLDEGVDLVVEGDADRVSDEVRLRGLAAAWEAKYGPDWHFDVQDGAFANPQAGRALVFAVAPRTAFGFDKGERFGQTRWRF</sequence>
<organism evidence="3 4">
    <name type="scientific">Streptomyces bambusae</name>
    <dbReference type="NCBI Taxonomy" id="1550616"/>
    <lineage>
        <taxon>Bacteria</taxon>
        <taxon>Bacillati</taxon>
        <taxon>Actinomycetota</taxon>
        <taxon>Actinomycetes</taxon>
        <taxon>Kitasatosporales</taxon>
        <taxon>Streptomycetaceae</taxon>
        <taxon>Streptomyces</taxon>
    </lineage>
</organism>